<dbReference type="AlphaFoldDB" id="A0AAV0WV78"/>
<keyword evidence="1" id="KW-0812">Transmembrane</keyword>
<dbReference type="EMBL" id="CARXXK010000002">
    <property type="protein sequence ID" value="CAI6359731.1"/>
    <property type="molecule type" value="Genomic_DNA"/>
</dbReference>
<keyword evidence="1" id="KW-0472">Membrane</keyword>
<keyword evidence="3" id="KW-1185">Reference proteome</keyword>
<dbReference type="Proteomes" id="UP001160148">
    <property type="component" value="Unassembled WGS sequence"/>
</dbReference>
<comment type="caution">
    <text evidence="2">The sequence shown here is derived from an EMBL/GenBank/DDBJ whole genome shotgun (WGS) entry which is preliminary data.</text>
</comment>
<evidence type="ECO:0000313" key="2">
    <source>
        <dbReference type="EMBL" id="CAI6359731.1"/>
    </source>
</evidence>
<keyword evidence="1" id="KW-1133">Transmembrane helix</keyword>
<protein>
    <submittedName>
        <fullName evidence="2">Uncharacterized protein</fullName>
    </submittedName>
</protein>
<accession>A0AAV0WV78</accession>
<evidence type="ECO:0000313" key="3">
    <source>
        <dbReference type="Proteomes" id="UP001160148"/>
    </source>
</evidence>
<feature type="transmembrane region" description="Helical" evidence="1">
    <location>
        <begin position="60"/>
        <end position="82"/>
    </location>
</feature>
<sequence>MEGFDSADSFNSLTKSLVNCISNGNKTNNLNNTMDEKLDINVGIIPSSHPGDDGREFVCFLPLFLISLSLFLFCNTCPEYFFRKRIKVKKRRYIHVKKKCGCIYVYESTKLLDDDEKNCGCNTKLLDP</sequence>
<organism evidence="2 3">
    <name type="scientific">Macrosiphum euphorbiae</name>
    <name type="common">potato aphid</name>
    <dbReference type="NCBI Taxonomy" id="13131"/>
    <lineage>
        <taxon>Eukaryota</taxon>
        <taxon>Metazoa</taxon>
        <taxon>Ecdysozoa</taxon>
        <taxon>Arthropoda</taxon>
        <taxon>Hexapoda</taxon>
        <taxon>Insecta</taxon>
        <taxon>Pterygota</taxon>
        <taxon>Neoptera</taxon>
        <taxon>Paraneoptera</taxon>
        <taxon>Hemiptera</taxon>
        <taxon>Sternorrhyncha</taxon>
        <taxon>Aphidomorpha</taxon>
        <taxon>Aphidoidea</taxon>
        <taxon>Aphididae</taxon>
        <taxon>Macrosiphini</taxon>
        <taxon>Macrosiphum</taxon>
    </lineage>
</organism>
<evidence type="ECO:0000256" key="1">
    <source>
        <dbReference type="SAM" id="Phobius"/>
    </source>
</evidence>
<name>A0AAV0WV78_9HEMI</name>
<reference evidence="2 3" key="1">
    <citation type="submission" date="2023-01" db="EMBL/GenBank/DDBJ databases">
        <authorList>
            <person name="Whitehead M."/>
        </authorList>
    </citation>
    <scope>NUCLEOTIDE SEQUENCE [LARGE SCALE GENOMIC DNA]</scope>
</reference>
<proteinExistence type="predicted"/>
<gene>
    <name evidence="2" type="ORF">MEUPH1_LOCUS15112</name>
</gene>